<name>A0A1V9EG55_9BACT</name>
<reference evidence="3" key="1">
    <citation type="submission" date="2016-04" db="EMBL/GenBank/DDBJ databases">
        <authorList>
            <person name="Chen L."/>
            <person name="Zhuang W."/>
            <person name="Wang G."/>
        </authorList>
    </citation>
    <scope>NUCLEOTIDE SEQUENCE [LARGE SCALE GENOMIC DNA]</scope>
    <source>
        <strain evidence="3">17621</strain>
    </source>
</reference>
<comment type="caution">
    <text evidence="2">The sequence shown here is derived from an EMBL/GenBank/DDBJ whole genome shotgun (WGS) entry which is preliminary data.</text>
</comment>
<dbReference type="InterPro" id="IPR005835">
    <property type="entry name" value="NTP_transferase_dom"/>
</dbReference>
<gene>
    <name evidence="2" type="ORF">A4H97_10280</name>
</gene>
<dbReference type="SUPFAM" id="SSF53448">
    <property type="entry name" value="Nucleotide-diphospho-sugar transferases"/>
    <property type="match status" value="1"/>
</dbReference>
<protein>
    <submittedName>
        <fullName evidence="2">Nucleotidyltransferase</fullName>
    </submittedName>
</protein>
<evidence type="ECO:0000259" key="1">
    <source>
        <dbReference type="Pfam" id="PF00483"/>
    </source>
</evidence>
<accession>A0A1V9EG55</accession>
<dbReference type="PANTHER" id="PTHR22572">
    <property type="entry name" value="SUGAR-1-PHOSPHATE GUANYL TRANSFERASE"/>
    <property type="match status" value="1"/>
</dbReference>
<dbReference type="InterPro" id="IPR050486">
    <property type="entry name" value="Mannose-1P_guanyltransferase"/>
</dbReference>
<dbReference type="Pfam" id="PF00483">
    <property type="entry name" value="NTP_transferase"/>
    <property type="match status" value="1"/>
</dbReference>
<dbReference type="CDD" id="cd06915">
    <property type="entry name" value="NTP_transferase_WcbM_like"/>
    <property type="match status" value="1"/>
</dbReference>
<dbReference type="GO" id="GO:0016740">
    <property type="term" value="F:transferase activity"/>
    <property type="evidence" value="ECO:0007669"/>
    <property type="project" value="UniProtKB-KW"/>
</dbReference>
<proteinExistence type="predicted"/>
<organism evidence="2 3">
    <name type="scientific">Niastella yeongjuensis</name>
    <dbReference type="NCBI Taxonomy" id="354355"/>
    <lineage>
        <taxon>Bacteria</taxon>
        <taxon>Pseudomonadati</taxon>
        <taxon>Bacteroidota</taxon>
        <taxon>Chitinophagia</taxon>
        <taxon>Chitinophagales</taxon>
        <taxon>Chitinophagaceae</taxon>
        <taxon>Niastella</taxon>
    </lineage>
</organism>
<dbReference type="Proteomes" id="UP000192610">
    <property type="component" value="Unassembled WGS sequence"/>
</dbReference>
<sequence>MKECIILAGGLGTRLRGAVPDLPKCMAPVAGKPFLAHVIGYFRNQGVEKFIFSLGYKHEVIQDYLEAEYPALHKQYVIEKDPLGTGGAIQLACRQASEKNVLILNGDTLFSIQLPALTAIHEQRKAHCTLALKPMQHFDRYGVVEMADNGAIKSFKEKQFYESGLINGGIYALQVEPFLKEGLPEIFSFEKDYLEKLYKVRPMYGVVQDEYFIDIGIPEDFEKANRELVNSGK</sequence>
<dbReference type="EMBL" id="LVXG01000034">
    <property type="protein sequence ID" value="OQP44905.1"/>
    <property type="molecule type" value="Genomic_DNA"/>
</dbReference>
<dbReference type="InterPro" id="IPR029044">
    <property type="entry name" value="Nucleotide-diphossugar_trans"/>
</dbReference>
<feature type="domain" description="Nucleotidyl transferase" evidence="1">
    <location>
        <begin position="5"/>
        <end position="228"/>
    </location>
</feature>
<dbReference type="STRING" id="354355.SAMN05660816_03483"/>
<keyword evidence="3" id="KW-1185">Reference proteome</keyword>
<keyword evidence="2" id="KW-0808">Transferase</keyword>
<dbReference type="Gene3D" id="3.90.550.10">
    <property type="entry name" value="Spore Coat Polysaccharide Biosynthesis Protein SpsA, Chain A"/>
    <property type="match status" value="1"/>
</dbReference>
<evidence type="ECO:0000313" key="3">
    <source>
        <dbReference type="Proteomes" id="UP000192610"/>
    </source>
</evidence>
<evidence type="ECO:0000313" key="2">
    <source>
        <dbReference type="EMBL" id="OQP44905.1"/>
    </source>
</evidence>
<dbReference type="AlphaFoldDB" id="A0A1V9EG55"/>